<comment type="caution">
    <text evidence="8">The sequence shown here is derived from an EMBL/GenBank/DDBJ whole genome shotgun (WGS) entry which is preliminary data.</text>
</comment>
<sequence length="379" mass="42460">MNLNPKTKLIIESLTLKLNSLANELSAKGKNIINLTAGELDFPTPLYIQKEVKNKVNLNKYTPTVGISTLKHMIAGQIYKDYKWKVTAENVAVTAGGKQALFESMFAILQEGDEVIIPTPGWVTYKYQIILNNAKPILAPLNKKFDLDIKEIQKVISKRTKAIILNSPNNPSGSFYSAASLIALKKIIKNKAIYLIVDDIYSKIIYDKTYRTPALFAPQKKYLILINSFSKSQALAGWRVGYVIANKEIIQAVTSYQSHTTGNVSLLSQIAAQEIIKKGDKTKKFIQILKKRRKIVAKLLQTIPRISYDLPKGAFYYFINVSRIETNTEKFCEHLLEAGLALVPGEAFGSPGFVRLSFSASTSKLIKGIKIFKKICKKY</sequence>
<evidence type="ECO:0000259" key="7">
    <source>
        <dbReference type="Pfam" id="PF00155"/>
    </source>
</evidence>
<reference evidence="8 9" key="1">
    <citation type="journal article" date="2016" name="Nat. Commun.">
        <title>Thousands of microbial genomes shed light on interconnected biogeochemical processes in an aquifer system.</title>
        <authorList>
            <person name="Anantharaman K."/>
            <person name="Brown C.T."/>
            <person name="Hug L.A."/>
            <person name="Sharon I."/>
            <person name="Castelle C.J."/>
            <person name="Probst A.J."/>
            <person name="Thomas B.C."/>
            <person name="Singh A."/>
            <person name="Wilkins M.J."/>
            <person name="Karaoz U."/>
            <person name="Brodie E.L."/>
            <person name="Williams K.H."/>
            <person name="Hubbard S.S."/>
            <person name="Banfield J.F."/>
        </authorList>
    </citation>
    <scope>NUCLEOTIDE SEQUENCE [LARGE SCALE GENOMIC DNA]</scope>
</reference>
<dbReference type="GO" id="GO:0030170">
    <property type="term" value="F:pyridoxal phosphate binding"/>
    <property type="evidence" value="ECO:0007669"/>
    <property type="project" value="InterPro"/>
</dbReference>
<dbReference type="AlphaFoldDB" id="A0A1F6Y6K1"/>
<comment type="similarity">
    <text evidence="2 6">Belongs to the class-I pyridoxal-phosphate-dependent aminotransferase family.</text>
</comment>
<dbReference type="Gene3D" id="3.90.1150.10">
    <property type="entry name" value="Aspartate Aminotransferase, domain 1"/>
    <property type="match status" value="1"/>
</dbReference>
<dbReference type="InterPro" id="IPR004838">
    <property type="entry name" value="NHTrfase_class1_PyrdxlP-BS"/>
</dbReference>
<dbReference type="GO" id="GO:0006520">
    <property type="term" value="P:amino acid metabolic process"/>
    <property type="evidence" value="ECO:0007669"/>
    <property type="project" value="InterPro"/>
</dbReference>
<keyword evidence="5" id="KW-0663">Pyridoxal phosphate</keyword>
<comment type="cofactor">
    <cofactor evidence="1 6">
        <name>pyridoxal 5'-phosphate</name>
        <dbReference type="ChEBI" id="CHEBI:597326"/>
    </cofactor>
</comment>
<evidence type="ECO:0000256" key="3">
    <source>
        <dbReference type="ARBA" id="ARBA00022576"/>
    </source>
</evidence>
<protein>
    <recommendedName>
        <fullName evidence="6">Aminotransferase</fullName>
        <ecNumber evidence="6">2.6.1.-</ecNumber>
    </recommendedName>
</protein>
<name>A0A1F6Y6K1_9BACT</name>
<dbReference type="InterPro" id="IPR015422">
    <property type="entry name" value="PyrdxlP-dep_Trfase_small"/>
</dbReference>
<organism evidence="8 9">
    <name type="scientific">Candidatus Nomurabacteria bacterium RIFCSPLOWO2_02_FULL_40_67</name>
    <dbReference type="NCBI Taxonomy" id="1801787"/>
    <lineage>
        <taxon>Bacteria</taxon>
        <taxon>Candidatus Nomuraibacteriota</taxon>
    </lineage>
</organism>
<dbReference type="PANTHER" id="PTHR46383:SF1">
    <property type="entry name" value="ASPARTATE AMINOTRANSFERASE"/>
    <property type="match status" value="1"/>
</dbReference>
<evidence type="ECO:0000256" key="4">
    <source>
        <dbReference type="ARBA" id="ARBA00022679"/>
    </source>
</evidence>
<proteinExistence type="inferred from homology"/>
<dbReference type="Gene3D" id="3.40.640.10">
    <property type="entry name" value="Type I PLP-dependent aspartate aminotransferase-like (Major domain)"/>
    <property type="match status" value="1"/>
</dbReference>
<accession>A0A1F6Y6K1</accession>
<evidence type="ECO:0000313" key="8">
    <source>
        <dbReference type="EMBL" id="OGJ01988.1"/>
    </source>
</evidence>
<dbReference type="CDD" id="cd00609">
    <property type="entry name" value="AAT_like"/>
    <property type="match status" value="1"/>
</dbReference>
<evidence type="ECO:0000313" key="9">
    <source>
        <dbReference type="Proteomes" id="UP000177693"/>
    </source>
</evidence>
<dbReference type="SUPFAM" id="SSF53383">
    <property type="entry name" value="PLP-dependent transferases"/>
    <property type="match status" value="1"/>
</dbReference>
<dbReference type="InterPro" id="IPR015421">
    <property type="entry name" value="PyrdxlP-dep_Trfase_major"/>
</dbReference>
<dbReference type="GO" id="GO:0008483">
    <property type="term" value="F:transaminase activity"/>
    <property type="evidence" value="ECO:0007669"/>
    <property type="project" value="UniProtKB-KW"/>
</dbReference>
<evidence type="ECO:0000256" key="5">
    <source>
        <dbReference type="ARBA" id="ARBA00022898"/>
    </source>
</evidence>
<feature type="domain" description="Aminotransferase class I/classII large" evidence="7">
    <location>
        <begin position="31"/>
        <end position="364"/>
    </location>
</feature>
<keyword evidence="3 6" id="KW-0032">Aminotransferase</keyword>
<dbReference type="InterPro" id="IPR004839">
    <property type="entry name" value="Aminotransferase_I/II_large"/>
</dbReference>
<evidence type="ECO:0000256" key="6">
    <source>
        <dbReference type="RuleBase" id="RU000481"/>
    </source>
</evidence>
<dbReference type="EC" id="2.6.1.-" evidence="6"/>
<keyword evidence="4 6" id="KW-0808">Transferase</keyword>
<dbReference type="EMBL" id="MFVL01000008">
    <property type="protein sequence ID" value="OGJ01988.1"/>
    <property type="molecule type" value="Genomic_DNA"/>
</dbReference>
<dbReference type="InterPro" id="IPR050596">
    <property type="entry name" value="AspAT/PAT-like"/>
</dbReference>
<dbReference type="Pfam" id="PF00155">
    <property type="entry name" value="Aminotran_1_2"/>
    <property type="match status" value="1"/>
</dbReference>
<dbReference type="InterPro" id="IPR015424">
    <property type="entry name" value="PyrdxlP-dep_Trfase"/>
</dbReference>
<dbReference type="PANTHER" id="PTHR46383">
    <property type="entry name" value="ASPARTATE AMINOTRANSFERASE"/>
    <property type="match status" value="1"/>
</dbReference>
<dbReference type="Proteomes" id="UP000177693">
    <property type="component" value="Unassembled WGS sequence"/>
</dbReference>
<evidence type="ECO:0000256" key="1">
    <source>
        <dbReference type="ARBA" id="ARBA00001933"/>
    </source>
</evidence>
<gene>
    <name evidence="8" type="ORF">A3I23_03385</name>
</gene>
<evidence type="ECO:0000256" key="2">
    <source>
        <dbReference type="ARBA" id="ARBA00007441"/>
    </source>
</evidence>
<dbReference type="PROSITE" id="PS00105">
    <property type="entry name" value="AA_TRANSFER_CLASS_1"/>
    <property type="match status" value="1"/>
</dbReference>